<dbReference type="SUPFAM" id="SSF53163">
    <property type="entry name" value="HybD-like"/>
    <property type="match status" value="1"/>
</dbReference>
<evidence type="ECO:0008006" key="3">
    <source>
        <dbReference type="Google" id="ProtNLM"/>
    </source>
</evidence>
<dbReference type="PANTHER" id="PTHR30302:SF7">
    <property type="entry name" value="F420-NONREDUCING HYDROGENASE II"/>
    <property type="match status" value="1"/>
</dbReference>
<dbReference type="AlphaFoldDB" id="A0A133V3M0"/>
<dbReference type="Pfam" id="PF01750">
    <property type="entry name" value="HycI"/>
    <property type="match status" value="1"/>
</dbReference>
<dbReference type="InterPro" id="IPR000671">
    <property type="entry name" value="Peptidase_A31"/>
</dbReference>
<name>A0A133V3M0_9EURY</name>
<keyword evidence="2" id="KW-1185">Reference proteome</keyword>
<dbReference type="Gene3D" id="3.40.50.1450">
    <property type="entry name" value="HybD-like"/>
    <property type="match status" value="1"/>
</dbReference>
<dbReference type="EMBL" id="LHXY01000056">
    <property type="protein sequence ID" value="KXB01034.1"/>
    <property type="molecule type" value="Genomic_DNA"/>
</dbReference>
<evidence type="ECO:0000313" key="1">
    <source>
        <dbReference type="EMBL" id="KXB01034.1"/>
    </source>
</evidence>
<comment type="caution">
    <text evidence="1">The sequence shown here is derived from an EMBL/GenBank/DDBJ whole genome shotgun (WGS) entry which is preliminary data.</text>
</comment>
<dbReference type="PANTHER" id="PTHR30302">
    <property type="entry name" value="HYDROGENASE 1 MATURATION PROTEASE"/>
    <property type="match status" value="1"/>
</dbReference>
<dbReference type="NCBIfam" id="TIGR00142">
    <property type="entry name" value="hycI"/>
    <property type="match status" value="1"/>
</dbReference>
<sequence>MKLNLPTLEEVDRITVVGVGNDLRGDDAAGVKVVRNLKEELNSHKLLIIDAGPAPENFISKIRDFNPTHVILIDAVDFGEEPGKIAHVNPEDIVGQATSTHRLPLSILMNYLRERTGAEVILIGIQSAQVKMGSEMTAQVEEGVRELVGFLTRKFGSL</sequence>
<dbReference type="InterPro" id="IPR023430">
    <property type="entry name" value="Pept_HybD-like_dom_sf"/>
</dbReference>
<evidence type="ECO:0000313" key="2">
    <source>
        <dbReference type="Proteomes" id="UP000070035"/>
    </source>
</evidence>
<dbReference type="NCBIfam" id="TIGR00072">
    <property type="entry name" value="hydrog_prot"/>
    <property type="match status" value="1"/>
</dbReference>
<protein>
    <recommendedName>
        <fullName evidence="3">Hydrogenase 3 maturation protease</fullName>
    </recommendedName>
</protein>
<gene>
    <name evidence="1" type="ORF">AKJ44_03010</name>
</gene>
<dbReference type="Proteomes" id="UP000070035">
    <property type="component" value="Unassembled WGS sequence"/>
</dbReference>
<dbReference type="GO" id="GO:0016485">
    <property type="term" value="P:protein processing"/>
    <property type="evidence" value="ECO:0007669"/>
    <property type="project" value="TreeGrafter"/>
</dbReference>
<dbReference type="PRINTS" id="PR00446">
    <property type="entry name" value="HYDRGNUPTAKE"/>
</dbReference>
<accession>A0A133V3M0</accession>
<dbReference type="GO" id="GO:0008047">
    <property type="term" value="F:enzyme activator activity"/>
    <property type="evidence" value="ECO:0007669"/>
    <property type="project" value="InterPro"/>
</dbReference>
<reference evidence="1 2" key="1">
    <citation type="journal article" date="2016" name="Sci. Rep.">
        <title>Metabolic traits of an uncultured archaeal lineage -MSBL1- from brine pools of the Red Sea.</title>
        <authorList>
            <person name="Mwirichia R."/>
            <person name="Alam I."/>
            <person name="Rashid M."/>
            <person name="Vinu M."/>
            <person name="Ba-Alawi W."/>
            <person name="Anthony Kamau A."/>
            <person name="Kamanda Ngugi D."/>
            <person name="Goker M."/>
            <person name="Klenk H.P."/>
            <person name="Bajic V."/>
            <person name="Stingl U."/>
        </authorList>
    </citation>
    <scope>NUCLEOTIDE SEQUENCE [LARGE SCALE GENOMIC DNA]</scope>
    <source>
        <strain evidence="1">SCGC-AAA261F17</strain>
    </source>
</reference>
<dbReference type="InterPro" id="IPR004420">
    <property type="entry name" value="Pept_A31_hyd_mat_HycI"/>
</dbReference>
<dbReference type="GO" id="GO:0004175">
    <property type="term" value="F:endopeptidase activity"/>
    <property type="evidence" value="ECO:0007669"/>
    <property type="project" value="TreeGrafter"/>
</dbReference>
<proteinExistence type="predicted"/>
<organism evidence="1 2">
    <name type="scientific">candidate division MSBL1 archaeon SCGC-AAA261F17</name>
    <dbReference type="NCBI Taxonomy" id="1698274"/>
    <lineage>
        <taxon>Archaea</taxon>
        <taxon>Methanobacteriati</taxon>
        <taxon>Methanobacteriota</taxon>
        <taxon>candidate division MSBL1</taxon>
    </lineage>
</organism>
<dbReference type="CDD" id="cd06067">
    <property type="entry name" value="H2MP_MemB-H2evol"/>
    <property type="match status" value="1"/>
</dbReference>